<proteinExistence type="inferred from homology"/>
<sequence>MGALISAPVACIGGMCASCVGSCAVGALCKCCTCRCLASPFKTNVLYCLILFVATTVALVLRYSEQDMAVDTWSTPGSASYTLCEGGRCEGNWAVFRISFTLSCLFLTMLFLTCSESKAAVFAHRGFWLAKVIGVIAVGATTVFMPNDAFAYYAWIARFVAPGFLVYQVISLIGFGYSANTAMVERDDQAPPAPLLCISNSGGNVWKVANLLLCLLLYVGILTGIGLLYDRFPQSGCSFNPLAVTTTLLLVLLNTALSVSSIAPHAALLTSALVSAYGTWVCYGAMAAMPYAECNPLANSPGFVSSVVSICIATGTVAFLTFSAGRRETAKMSAKEVATNAGQLAPAPAAAPAAADAVTVKVEGEEAREDPLDEVAPQSYRGYYFVMLLLSFYLAMLLSNWGTAADGEADAELLNGSYNASLASAWVQLTSGWLCALLYLWTLVAPRLLPDRDFSRV</sequence>
<evidence type="ECO:0000256" key="1">
    <source>
        <dbReference type="ARBA" id="ARBA00004141"/>
    </source>
</evidence>
<feature type="transmembrane region" description="Helical" evidence="6">
    <location>
        <begin position="126"/>
        <end position="146"/>
    </location>
</feature>
<dbReference type="eggNOG" id="KOG2592">
    <property type="taxonomic scope" value="Eukaryota"/>
</dbReference>
<dbReference type="PROSITE" id="PS00197">
    <property type="entry name" value="2FE2S_FER_1"/>
    <property type="match status" value="1"/>
</dbReference>
<reference evidence="8" key="1">
    <citation type="journal article" date="2013" name="Nature">
        <title>Pan genome of the phytoplankton Emiliania underpins its global distribution.</title>
        <authorList>
            <person name="Read B.A."/>
            <person name="Kegel J."/>
            <person name="Klute M.J."/>
            <person name="Kuo A."/>
            <person name="Lefebvre S.C."/>
            <person name="Maumus F."/>
            <person name="Mayer C."/>
            <person name="Miller J."/>
            <person name="Monier A."/>
            <person name="Salamov A."/>
            <person name="Young J."/>
            <person name="Aguilar M."/>
            <person name="Claverie J.M."/>
            <person name="Frickenhaus S."/>
            <person name="Gonzalez K."/>
            <person name="Herman E.K."/>
            <person name="Lin Y.C."/>
            <person name="Napier J."/>
            <person name="Ogata H."/>
            <person name="Sarno A.F."/>
            <person name="Shmutz J."/>
            <person name="Schroeder D."/>
            <person name="de Vargas C."/>
            <person name="Verret F."/>
            <person name="von Dassow P."/>
            <person name="Valentin K."/>
            <person name="Van de Peer Y."/>
            <person name="Wheeler G."/>
            <person name="Dacks J.B."/>
            <person name="Delwiche C.F."/>
            <person name="Dyhrman S.T."/>
            <person name="Glockner G."/>
            <person name="John U."/>
            <person name="Richards T."/>
            <person name="Worden A.Z."/>
            <person name="Zhang X."/>
            <person name="Grigoriev I.V."/>
            <person name="Allen A.E."/>
            <person name="Bidle K."/>
            <person name="Borodovsky M."/>
            <person name="Bowler C."/>
            <person name="Brownlee C."/>
            <person name="Cock J.M."/>
            <person name="Elias M."/>
            <person name="Gladyshev V.N."/>
            <person name="Groth M."/>
            <person name="Guda C."/>
            <person name="Hadaegh A."/>
            <person name="Iglesias-Rodriguez M.D."/>
            <person name="Jenkins J."/>
            <person name="Jones B.M."/>
            <person name="Lawson T."/>
            <person name="Leese F."/>
            <person name="Lindquist E."/>
            <person name="Lobanov A."/>
            <person name="Lomsadze A."/>
            <person name="Malik S.B."/>
            <person name="Marsh M.E."/>
            <person name="Mackinder L."/>
            <person name="Mock T."/>
            <person name="Mueller-Roeber B."/>
            <person name="Pagarete A."/>
            <person name="Parker M."/>
            <person name="Probert I."/>
            <person name="Quesneville H."/>
            <person name="Raines C."/>
            <person name="Rensing S.A."/>
            <person name="Riano-Pachon D.M."/>
            <person name="Richier S."/>
            <person name="Rokitta S."/>
            <person name="Shiraiwa Y."/>
            <person name="Soanes D.M."/>
            <person name="van der Giezen M."/>
            <person name="Wahlund T.M."/>
            <person name="Williams B."/>
            <person name="Wilson W."/>
            <person name="Wolfe G."/>
            <person name="Wurch L.L."/>
        </authorList>
    </citation>
    <scope>NUCLEOTIDE SEQUENCE</scope>
</reference>
<feature type="transmembrane region" description="Helical" evidence="6">
    <location>
        <begin position="45"/>
        <end position="64"/>
    </location>
</feature>
<keyword evidence="3 6" id="KW-0812">Transmembrane</keyword>
<dbReference type="GO" id="GO:0051537">
    <property type="term" value="F:2 iron, 2 sulfur cluster binding"/>
    <property type="evidence" value="ECO:0007669"/>
    <property type="project" value="InterPro"/>
</dbReference>
<dbReference type="GeneID" id="17259069"/>
<dbReference type="PaxDb" id="2903-EOD12850"/>
<evidence type="ECO:0000256" key="4">
    <source>
        <dbReference type="ARBA" id="ARBA00022989"/>
    </source>
</evidence>
<accession>A0A0D3INL5</accession>
<feature type="transmembrane region" description="Helical" evidence="6">
    <location>
        <begin position="266"/>
        <end position="291"/>
    </location>
</feature>
<dbReference type="KEGG" id="ehx:EMIHUDRAFT_437226"/>
<organism evidence="7 8">
    <name type="scientific">Emiliania huxleyi (strain CCMP1516)</name>
    <dbReference type="NCBI Taxonomy" id="280463"/>
    <lineage>
        <taxon>Eukaryota</taxon>
        <taxon>Haptista</taxon>
        <taxon>Haptophyta</taxon>
        <taxon>Prymnesiophyceae</taxon>
        <taxon>Isochrysidales</taxon>
        <taxon>Noelaerhabdaceae</taxon>
        <taxon>Emiliania</taxon>
    </lineage>
</organism>
<feature type="transmembrane region" description="Helical" evidence="6">
    <location>
        <begin position="423"/>
        <end position="444"/>
    </location>
</feature>
<dbReference type="Proteomes" id="UP000013827">
    <property type="component" value="Unassembled WGS sequence"/>
</dbReference>
<dbReference type="PANTHER" id="PTHR10383:SF9">
    <property type="entry name" value="SERINE INCORPORATOR, ISOFORM F"/>
    <property type="match status" value="1"/>
</dbReference>
<feature type="transmembrane region" description="Helical" evidence="6">
    <location>
        <begin position="303"/>
        <end position="325"/>
    </location>
</feature>
<name>A0A0D3INL5_EMIH1</name>
<comment type="subcellular location">
    <subcellularLocation>
        <location evidence="1">Membrane</location>
        <topology evidence="1">Multi-pass membrane protein</topology>
    </subcellularLocation>
</comment>
<dbReference type="EnsemblProtists" id="EOD12850">
    <property type="protein sequence ID" value="EOD12850"/>
    <property type="gene ID" value="EMIHUDRAFT_437226"/>
</dbReference>
<keyword evidence="5 6" id="KW-0472">Membrane</keyword>
<keyword evidence="8" id="KW-1185">Reference proteome</keyword>
<dbReference type="InterPro" id="IPR006058">
    <property type="entry name" value="2Fe2S_fd_BS"/>
</dbReference>
<feature type="transmembrane region" description="Helical" evidence="6">
    <location>
        <begin position="94"/>
        <end position="114"/>
    </location>
</feature>
<feature type="transmembrane region" description="Helical" evidence="6">
    <location>
        <begin position="208"/>
        <end position="229"/>
    </location>
</feature>
<evidence type="ECO:0000313" key="7">
    <source>
        <dbReference type="EnsemblProtists" id="EOD12850"/>
    </source>
</evidence>
<evidence type="ECO:0000256" key="5">
    <source>
        <dbReference type="ARBA" id="ARBA00023136"/>
    </source>
</evidence>
<dbReference type="HOGENOM" id="CLU_654594_0_0_1"/>
<evidence type="ECO:0000313" key="8">
    <source>
        <dbReference type="Proteomes" id="UP000013827"/>
    </source>
</evidence>
<evidence type="ECO:0000256" key="2">
    <source>
        <dbReference type="ARBA" id="ARBA00006665"/>
    </source>
</evidence>
<feature type="transmembrane region" description="Helical" evidence="6">
    <location>
        <begin position="152"/>
        <end position="177"/>
    </location>
</feature>
<reference evidence="7" key="2">
    <citation type="submission" date="2024-10" db="UniProtKB">
        <authorList>
            <consortium name="EnsemblProtists"/>
        </authorList>
    </citation>
    <scope>IDENTIFICATION</scope>
</reference>
<dbReference type="AlphaFoldDB" id="A0A0D3INL5"/>
<dbReference type="Pfam" id="PF03348">
    <property type="entry name" value="Serinc"/>
    <property type="match status" value="1"/>
</dbReference>
<feature type="transmembrane region" description="Helical" evidence="6">
    <location>
        <begin position="382"/>
        <end position="403"/>
    </location>
</feature>
<dbReference type="OMA" id="ECCESEK"/>
<dbReference type="PANTHER" id="PTHR10383">
    <property type="entry name" value="SERINE INCORPORATOR"/>
    <property type="match status" value="1"/>
</dbReference>
<evidence type="ECO:0000256" key="6">
    <source>
        <dbReference type="SAM" id="Phobius"/>
    </source>
</evidence>
<dbReference type="RefSeq" id="XP_005765279.1">
    <property type="nucleotide sequence ID" value="XM_005765222.1"/>
</dbReference>
<evidence type="ECO:0008006" key="9">
    <source>
        <dbReference type="Google" id="ProtNLM"/>
    </source>
</evidence>
<comment type="similarity">
    <text evidence="2">Belongs to the TDE1 family.</text>
</comment>
<dbReference type="InterPro" id="IPR005016">
    <property type="entry name" value="TDE1/TMS"/>
</dbReference>
<dbReference type="GO" id="GO:0016020">
    <property type="term" value="C:membrane"/>
    <property type="evidence" value="ECO:0007669"/>
    <property type="project" value="UniProtKB-SubCell"/>
</dbReference>
<feature type="transmembrane region" description="Helical" evidence="6">
    <location>
        <begin position="241"/>
        <end position="259"/>
    </location>
</feature>
<keyword evidence="4 6" id="KW-1133">Transmembrane helix</keyword>
<protein>
    <recommendedName>
        <fullName evidence="9">Serine incorporator</fullName>
    </recommendedName>
</protein>
<evidence type="ECO:0000256" key="3">
    <source>
        <dbReference type="ARBA" id="ARBA00022692"/>
    </source>
</evidence>